<comment type="caution">
    <text evidence="1">The sequence shown here is derived from an EMBL/GenBank/DDBJ whole genome shotgun (WGS) entry which is preliminary data.</text>
</comment>
<name>A0A0F9BNX7_9ZZZZ</name>
<reference evidence="1" key="1">
    <citation type="journal article" date="2015" name="Nature">
        <title>Complex archaea that bridge the gap between prokaryotes and eukaryotes.</title>
        <authorList>
            <person name="Spang A."/>
            <person name="Saw J.H."/>
            <person name="Jorgensen S.L."/>
            <person name="Zaremba-Niedzwiedzka K."/>
            <person name="Martijn J."/>
            <person name="Lind A.E."/>
            <person name="van Eijk R."/>
            <person name="Schleper C."/>
            <person name="Guy L."/>
            <person name="Ettema T.J."/>
        </authorList>
    </citation>
    <scope>NUCLEOTIDE SEQUENCE</scope>
</reference>
<organism evidence="1">
    <name type="scientific">marine sediment metagenome</name>
    <dbReference type="NCBI Taxonomy" id="412755"/>
    <lineage>
        <taxon>unclassified sequences</taxon>
        <taxon>metagenomes</taxon>
        <taxon>ecological metagenomes</taxon>
    </lineage>
</organism>
<dbReference type="AlphaFoldDB" id="A0A0F9BNX7"/>
<accession>A0A0F9BNX7</accession>
<evidence type="ECO:0000313" key="1">
    <source>
        <dbReference type="EMBL" id="KKK92289.1"/>
    </source>
</evidence>
<proteinExistence type="predicted"/>
<dbReference type="EMBL" id="LAZR01048276">
    <property type="protein sequence ID" value="KKK92289.1"/>
    <property type="molecule type" value="Genomic_DNA"/>
</dbReference>
<sequence>MPPVYDIEHVCDDHSCDYQYLIDAGWVTILTADEAVVAEVMLS</sequence>
<protein>
    <submittedName>
        <fullName evidence="1">Uncharacterized protein</fullName>
    </submittedName>
</protein>
<gene>
    <name evidence="1" type="ORF">LCGC14_2704420</name>
</gene>